<proteinExistence type="predicted"/>
<reference evidence="2 3" key="1">
    <citation type="journal article" date="2019" name="Commun. Biol.">
        <title>The bagworm genome reveals a unique fibroin gene that provides high tensile strength.</title>
        <authorList>
            <person name="Kono N."/>
            <person name="Nakamura H."/>
            <person name="Ohtoshi R."/>
            <person name="Tomita M."/>
            <person name="Numata K."/>
            <person name="Arakawa K."/>
        </authorList>
    </citation>
    <scope>NUCLEOTIDE SEQUENCE [LARGE SCALE GENOMIC DNA]</scope>
</reference>
<dbReference type="EMBL" id="BGZK01000018">
    <property type="protein sequence ID" value="GBP05573.1"/>
    <property type="molecule type" value="Genomic_DNA"/>
</dbReference>
<keyword evidence="3" id="KW-1185">Reference proteome</keyword>
<organism evidence="2 3">
    <name type="scientific">Eumeta variegata</name>
    <name type="common">Bagworm moth</name>
    <name type="synonym">Eumeta japonica</name>
    <dbReference type="NCBI Taxonomy" id="151549"/>
    <lineage>
        <taxon>Eukaryota</taxon>
        <taxon>Metazoa</taxon>
        <taxon>Ecdysozoa</taxon>
        <taxon>Arthropoda</taxon>
        <taxon>Hexapoda</taxon>
        <taxon>Insecta</taxon>
        <taxon>Pterygota</taxon>
        <taxon>Neoptera</taxon>
        <taxon>Endopterygota</taxon>
        <taxon>Lepidoptera</taxon>
        <taxon>Glossata</taxon>
        <taxon>Ditrysia</taxon>
        <taxon>Tineoidea</taxon>
        <taxon>Psychidae</taxon>
        <taxon>Oiketicinae</taxon>
        <taxon>Eumeta</taxon>
    </lineage>
</organism>
<name>A0A4C1STL1_EUMVA</name>
<accession>A0A4C1STL1</accession>
<evidence type="ECO:0000313" key="3">
    <source>
        <dbReference type="Proteomes" id="UP000299102"/>
    </source>
</evidence>
<sequence length="218" mass="24774">MSSWLGSFVRRMKFLIVRARVRRAGRYRPTGGGRRAVRAHGRARRRARGPTPIRAALRRGQTGRVIAEPLRIFARLVLGSRRCQTYTRPPSQWVCIASFTSVEFQLRALSRSVGQPVDAARCKRGQFTTYIARQRQLAFVEFDVLVFDVKHLRALDWSKTKTSQNSGDAWFLPTPSAPCVVGSGVGDLWTCASASPIAPHQRNSRSCARRLWRRRCHR</sequence>
<evidence type="ECO:0000313" key="2">
    <source>
        <dbReference type="EMBL" id="GBP05573.1"/>
    </source>
</evidence>
<feature type="compositionally biased region" description="Basic residues" evidence="1">
    <location>
        <begin position="35"/>
        <end position="48"/>
    </location>
</feature>
<evidence type="ECO:0000256" key="1">
    <source>
        <dbReference type="SAM" id="MobiDB-lite"/>
    </source>
</evidence>
<gene>
    <name evidence="2" type="ORF">EVAR_3056_1</name>
</gene>
<comment type="caution">
    <text evidence="2">The sequence shown here is derived from an EMBL/GenBank/DDBJ whole genome shotgun (WGS) entry which is preliminary data.</text>
</comment>
<feature type="region of interest" description="Disordered" evidence="1">
    <location>
        <begin position="27"/>
        <end position="48"/>
    </location>
</feature>
<dbReference type="Proteomes" id="UP000299102">
    <property type="component" value="Unassembled WGS sequence"/>
</dbReference>
<protein>
    <submittedName>
        <fullName evidence="2">Uncharacterized protein</fullName>
    </submittedName>
</protein>
<dbReference type="AlphaFoldDB" id="A0A4C1STL1"/>